<evidence type="ECO:0000313" key="10">
    <source>
        <dbReference type="Proteomes" id="UP000028481"/>
    </source>
</evidence>
<gene>
    <name evidence="9" type="ORF">HL41_08620</name>
</gene>
<name>A0A075WW32_9BACT</name>
<keyword evidence="4 7" id="KW-1133">Transmembrane helix</keyword>
<dbReference type="Gene3D" id="1.20.950.20">
    <property type="entry name" value="Transmembrane di-heme cytochromes, Chain C"/>
    <property type="match status" value="1"/>
</dbReference>
<feature type="transmembrane region" description="Helical" evidence="7">
    <location>
        <begin position="143"/>
        <end position="161"/>
    </location>
</feature>
<keyword evidence="10" id="KW-1185">Reference proteome</keyword>
<protein>
    <submittedName>
        <fullName evidence="9">Nitrate reductase</fullName>
    </submittedName>
</protein>
<dbReference type="RefSeq" id="WP_038061358.1">
    <property type="nucleotide sequence ID" value="NZ_JQLF01000010.1"/>
</dbReference>
<dbReference type="InterPro" id="IPR023234">
    <property type="entry name" value="NarG-like_domain"/>
</dbReference>
<keyword evidence="6 7" id="KW-0472">Membrane</keyword>
<evidence type="ECO:0000256" key="5">
    <source>
        <dbReference type="ARBA" id="ARBA00023002"/>
    </source>
</evidence>
<dbReference type="AlphaFoldDB" id="A0A075WW32"/>
<keyword evidence="5" id="KW-0560">Oxidoreductase</keyword>
<reference evidence="9 10" key="1">
    <citation type="journal article" date="2015" name="Genome Announc.">
        <title>Genome Sequence of a Sulfate-Reducing Thermophilic Bacterium, Thermodesulfobacterium commune DSM 2178T (Phylum Thermodesulfobacteria).</title>
        <authorList>
            <person name="Bhatnagar S."/>
            <person name="Badger J.H."/>
            <person name="Madupu R."/>
            <person name="Khouri H.M."/>
            <person name="O'Connor E.M."/>
            <person name="Robb F.T."/>
            <person name="Ward N.L."/>
            <person name="Eisen J.A."/>
        </authorList>
    </citation>
    <scope>NUCLEOTIDE SEQUENCE [LARGE SCALE GENOMIC DNA]</scope>
    <source>
        <strain evidence="9 10">DSM 2178</strain>
    </source>
</reference>
<evidence type="ECO:0000256" key="4">
    <source>
        <dbReference type="ARBA" id="ARBA00022989"/>
    </source>
</evidence>
<dbReference type="eggNOG" id="COG2181">
    <property type="taxonomic scope" value="Bacteria"/>
</dbReference>
<dbReference type="HOGENOM" id="CLU_107083_0_0_0"/>
<dbReference type="GO" id="GO:0005886">
    <property type="term" value="C:plasma membrane"/>
    <property type="evidence" value="ECO:0007669"/>
    <property type="project" value="UniProtKB-SubCell"/>
</dbReference>
<feature type="transmembrane region" description="Helical" evidence="7">
    <location>
        <begin position="70"/>
        <end position="90"/>
    </location>
</feature>
<dbReference type="GO" id="GO:0016491">
    <property type="term" value="F:oxidoreductase activity"/>
    <property type="evidence" value="ECO:0007669"/>
    <property type="project" value="UniProtKB-KW"/>
</dbReference>
<feature type="domain" description="NarG-like" evidence="8">
    <location>
        <begin position="68"/>
        <end position="163"/>
    </location>
</feature>
<dbReference type="Pfam" id="PF02665">
    <property type="entry name" value="Nitrate_red_gam"/>
    <property type="match status" value="1"/>
</dbReference>
<evidence type="ECO:0000259" key="8">
    <source>
        <dbReference type="Pfam" id="PF02665"/>
    </source>
</evidence>
<feature type="transmembrane region" description="Helical" evidence="7">
    <location>
        <begin position="12"/>
        <end position="31"/>
    </location>
</feature>
<accession>A0A075WW32</accession>
<organism evidence="9 10">
    <name type="scientific">Thermodesulfobacterium commune DSM 2178</name>
    <dbReference type="NCBI Taxonomy" id="289377"/>
    <lineage>
        <taxon>Bacteria</taxon>
        <taxon>Pseudomonadati</taxon>
        <taxon>Thermodesulfobacteriota</taxon>
        <taxon>Thermodesulfobacteria</taxon>
        <taxon>Thermodesulfobacteriales</taxon>
        <taxon>Thermodesulfobacteriaceae</taxon>
        <taxon>Thermodesulfobacterium</taxon>
    </lineage>
</organism>
<dbReference type="OrthoDB" id="9782558at2"/>
<evidence type="ECO:0000256" key="7">
    <source>
        <dbReference type="SAM" id="Phobius"/>
    </source>
</evidence>
<proteinExistence type="predicted"/>
<dbReference type="NCBIfam" id="NF045723">
    <property type="entry name" value="memb_anch_TmcC"/>
    <property type="match status" value="1"/>
</dbReference>
<feature type="transmembrane region" description="Helical" evidence="7">
    <location>
        <begin position="110"/>
        <end position="131"/>
    </location>
</feature>
<comment type="subcellular location">
    <subcellularLocation>
        <location evidence="1">Cell membrane</location>
        <topology evidence="1">Multi-pass membrane protein</topology>
    </subcellularLocation>
</comment>
<evidence type="ECO:0000256" key="1">
    <source>
        <dbReference type="ARBA" id="ARBA00004651"/>
    </source>
</evidence>
<keyword evidence="3 7" id="KW-0812">Transmembrane</keyword>
<dbReference type="STRING" id="289377.HL41_08620"/>
<dbReference type="PaxDb" id="289377-HL41_08620"/>
<evidence type="ECO:0000256" key="3">
    <source>
        <dbReference type="ARBA" id="ARBA00022692"/>
    </source>
</evidence>
<keyword evidence="2" id="KW-1003">Cell membrane</keyword>
<dbReference type="EMBL" id="CP008796">
    <property type="protein sequence ID" value="AIH04703.1"/>
    <property type="molecule type" value="Genomic_DNA"/>
</dbReference>
<dbReference type="InterPro" id="IPR036197">
    <property type="entry name" value="NarG-like_sf"/>
</dbReference>
<evidence type="ECO:0000313" key="9">
    <source>
        <dbReference type="EMBL" id="AIH04703.1"/>
    </source>
</evidence>
<dbReference type="SUPFAM" id="SSF103501">
    <property type="entry name" value="Respiratory nitrate reductase 1 gamma chain"/>
    <property type="match status" value="1"/>
</dbReference>
<dbReference type="KEGG" id="tcm:HL41_08620"/>
<evidence type="ECO:0000256" key="2">
    <source>
        <dbReference type="ARBA" id="ARBA00022475"/>
    </source>
</evidence>
<sequence>MTFFEIVRGPLAWVSFLVFFLGLVYNLYNFFKRAQKDKVLYGYFSLKHTLRSYLFWLLPFGSYSMRQRPLFTAISYVFHVGLLLTPLFFLGHIEMWKESWGISWWALPNIVSDFLTVLTIICGVILLLRRFLVKDVKYLSTPIDYALLALVILVFLTGFLARYQLVFTYQVIAGLHILSGEMMLVLIPFTKLSHIFYFWLIRAYTASEFGAVRRSKDY</sequence>
<evidence type="ECO:0000256" key="6">
    <source>
        <dbReference type="ARBA" id="ARBA00023136"/>
    </source>
</evidence>
<dbReference type="Proteomes" id="UP000028481">
    <property type="component" value="Chromosome"/>
</dbReference>